<dbReference type="EMBL" id="MU277200">
    <property type="protein sequence ID" value="KAI0063969.1"/>
    <property type="molecule type" value="Genomic_DNA"/>
</dbReference>
<accession>A0ACB8T541</accession>
<keyword evidence="2" id="KW-1185">Reference proteome</keyword>
<organism evidence="1 2">
    <name type="scientific">Artomyces pyxidatus</name>
    <dbReference type="NCBI Taxonomy" id="48021"/>
    <lineage>
        <taxon>Eukaryota</taxon>
        <taxon>Fungi</taxon>
        <taxon>Dikarya</taxon>
        <taxon>Basidiomycota</taxon>
        <taxon>Agaricomycotina</taxon>
        <taxon>Agaricomycetes</taxon>
        <taxon>Russulales</taxon>
        <taxon>Auriscalpiaceae</taxon>
        <taxon>Artomyces</taxon>
    </lineage>
</organism>
<gene>
    <name evidence="1" type="ORF">BV25DRAFT_325220</name>
</gene>
<reference evidence="1" key="2">
    <citation type="journal article" date="2022" name="New Phytol.">
        <title>Evolutionary transition to the ectomycorrhizal habit in the genomes of a hyperdiverse lineage of mushroom-forming fungi.</title>
        <authorList>
            <person name="Looney B."/>
            <person name="Miyauchi S."/>
            <person name="Morin E."/>
            <person name="Drula E."/>
            <person name="Courty P.E."/>
            <person name="Kohler A."/>
            <person name="Kuo A."/>
            <person name="LaButti K."/>
            <person name="Pangilinan J."/>
            <person name="Lipzen A."/>
            <person name="Riley R."/>
            <person name="Andreopoulos W."/>
            <person name="He G."/>
            <person name="Johnson J."/>
            <person name="Nolan M."/>
            <person name="Tritt A."/>
            <person name="Barry K.W."/>
            <person name="Grigoriev I.V."/>
            <person name="Nagy L.G."/>
            <person name="Hibbett D."/>
            <person name="Henrissat B."/>
            <person name="Matheny P.B."/>
            <person name="Labbe J."/>
            <person name="Martin F.M."/>
        </authorList>
    </citation>
    <scope>NUCLEOTIDE SEQUENCE</scope>
    <source>
        <strain evidence="1">HHB10654</strain>
    </source>
</reference>
<reference evidence="1" key="1">
    <citation type="submission" date="2021-03" db="EMBL/GenBank/DDBJ databases">
        <authorList>
            <consortium name="DOE Joint Genome Institute"/>
            <person name="Ahrendt S."/>
            <person name="Looney B.P."/>
            <person name="Miyauchi S."/>
            <person name="Morin E."/>
            <person name="Drula E."/>
            <person name="Courty P.E."/>
            <person name="Chicoki N."/>
            <person name="Fauchery L."/>
            <person name="Kohler A."/>
            <person name="Kuo A."/>
            <person name="Labutti K."/>
            <person name="Pangilinan J."/>
            <person name="Lipzen A."/>
            <person name="Riley R."/>
            <person name="Andreopoulos W."/>
            <person name="He G."/>
            <person name="Johnson J."/>
            <person name="Barry K.W."/>
            <person name="Grigoriev I.V."/>
            <person name="Nagy L."/>
            <person name="Hibbett D."/>
            <person name="Henrissat B."/>
            <person name="Matheny P.B."/>
            <person name="Labbe J."/>
            <person name="Martin F."/>
        </authorList>
    </citation>
    <scope>NUCLEOTIDE SEQUENCE</scope>
    <source>
        <strain evidence="1">HHB10654</strain>
    </source>
</reference>
<name>A0ACB8T541_9AGAM</name>
<protein>
    <submittedName>
        <fullName evidence="1">Uncharacterized protein</fullName>
    </submittedName>
</protein>
<sequence length="411" mass="43684">MSFRPFPNRSHASASTSSGSFRPPPPPTPPASAVPASYSSLNEALGNRPPHPLYSPQFSPETSPTLMSSDGRYMYQPPPQGSASYEYQSYPPPPSYDPQQYPPNPSQRPARAPPSQSHSPSEPVSYNSSSSSYPPFTSGSYPVPQPPPQWNNDSWSHYGQPGVNPPPSQEAATMSGPGRPDAAPAPSGQRGHAPSLPSLEPHRSIETVPQKAQEAHPASKRKTRDKDAAFRHQTPPVSSSALDFAKLIESYRVIIETTSALSNDPATGQGRPPPADILQRMAESANYGSQLLSAMSGSVPPSAFEEQTPAAPGGEEGEGASKRQKSEGPVTEGQTCLGCNATSTPEWRRGPLGPRTLCNACGLVYAKLIKKRKREAIRRANQEKGVGGGPPDDLGPSSGEEDEDSYSGIPE</sequence>
<comment type="caution">
    <text evidence="1">The sequence shown here is derived from an EMBL/GenBank/DDBJ whole genome shotgun (WGS) entry which is preliminary data.</text>
</comment>
<evidence type="ECO:0000313" key="1">
    <source>
        <dbReference type="EMBL" id="KAI0063969.1"/>
    </source>
</evidence>
<proteinExistence type="predicted"/>
<dbReference type="Proteomes" id="UP000814140">
    <property type="component" value="Unassembled WGS sequence"/>
</dbReference>
<evidence type="ECO:0000313" key="2">
    <source>
        <dbReference type="Proteomes" id="UP000814140"/>
    </source>
</evidence>